<dbReference type="EMBL" id="CP063373">
    <property type="protein sequence ID" value="QOV40632.1"/>
    <property type="molecule type" value="Genomic_DNA"/>
</dbReference>
<proteinExistence type="predicted"/>
<name>A0A7M2SWH5_9ACTN</name>
<evidence type="ECO:0000256" key="1">
    <source>
        <dbReference type="SAM" id="SignalP"/>
    </source>
</evidence>
<sequence length="106" mass="11067">MISTRRIAAAVGLAVGVTGLAAPLANAGTADASTASKAGMLNPVTTLDQLAVSGVPADRRAKMPLPSQQLARLDQLKELSRQQQRPQQQIKAVDTPVTRMLPAVDL</sequence>
<evidence type="ECO:0000313" key="2">
    <source>
        <dbReference type="EMBL" id="QOV40632.1"/>
    </source>
</evidence>
<gene>
    <name evidence="2" type="ORF">IM697_20840</name>
</gene>
<dbReference type="RefSeq" id="WP_194049217.1">
    <property type="nucleotide sequence ID" value="NZ_CP063373.1"/>
</dbReference>
<feature type="chain" id="PRO_5039153346" description="Secreted protein" evidence="1">
    <location>
        <begin position="28"/>
        <end position="106"/>
    </location>
</feature>
<evidence type="ECO:0008006" key="4">
    <source>
        <dbReference type="Google" id="ProtNLM"/>
    </source>
</evidence>
<organism evidence="2 3">
    <name type="scientific">Streptomyces ferrugineus</name>
    <dbReference type="NCBI Taxonomy" id="1413221"/>
    <lineage>
        <taxon>Bacteria</taxon>
        <taxon>Bacillati</taxon>
        <taxon>Actinomycetota</taxon>
        <taxon>Actinomycetes</taxon>
        <taxon>Kitasatosporales</taxon>
        <taxon>Streptomycetaceae</taxon>
        <taxon>Streptomyces</taxon>
    </lineage>
</organism>
<keyword evidence="1" id="KW-0732">Signal</keyword>
<protein>
    <recommendedName>
        <fullName evidence="4">Secreted protein</fullName>
    </recommendedName>
</protein>
<dbReference type="Proteomes" id="UP000594205">
    <property type="component" value="Chromosome"/>
</dbReference>
<evidence type="ECO:0000313" key="3">
    <source>
        <dbReference type="Proteomes" id="UP000594205"/>
    </source>
</evidence>
<keyword evidence="3" id="KW-1185">Reference proteome</keyword>
<reference evidence="2 3" key="1">
    <citation type="submission" date="2020-10" db="EMBL/GenBank/DDBJ databases">
        <title>Streptomyces ferrugineus complate genome analysis.</title>
        <authorList>
            <person name="Anwar N."/>
        </authorList>
    </citation>
    <scope>NUCLEOTIDE SEQUENCE [LARGE SCALE GENOMIC DNA]</scope>
    <source>
        <strain evidence="2 3">CCTCC AA2014009</strain>
    </source>
</reference>
<accession>A0A7M2SWH5</accession>
<dbReference type="AlphaFoldDB" id="A0A7M2SWH5"/>
<dbReference type="KEGG" id="sfeu:IM697_20840"/>
<feature type="signal peptide" evidence="1">
    <location>
        <begin position="1"/>
        <end position="27"/>
    </location>
</feature>